<accession>A0A8J6ZUI5</accession>
<dbReference type="PANTHER" id="PTHR45398">
    <property type="match status" value="1"/>
</dbReference>
<comment type="caution">
    <text evidence="2">The sequence shown here is derived from an EMBL/GenBank/DDBJ whole genome shotgun (WGS) entry which is preliminary data.</text>
</comment>
<dbReference type="Gene3D" id="3.30.559.10">
    <property type="entry name" value="Chloramphenicol acetyltransferase-like domain"/>
    <property type="match status" value="1"/>
</dbReference>
<feature type="domain" description="Condensation" evidence="1">
    <location>
        <begin position="14"/>
        <end position="123"/>
    </location>
</feature>
<dbReference type="GO" id="GO:0008610">
    <property type="term" value="P:lipid biosynthetic process"/>
    <property type="evidence" value="ECO:0007669"/>
    <property type="project" value="UniProtKB-ARBA"/>
</dbReference>
<proteinExistence type="predicted"/>
<dbReference type="Proteomes" id="UP000622533">
    <property type="component" value="Unassembled WGS sequence"/>
</dbReference>
<name>A0A8J6ZUI5_DESMC</name>
<dbReference type="InterPro" id="IPR001242">
    <property type="entry name" value="Condensation_dom"/>
</dbReference>
<evidence type="ECO:0000313" key="3">
    <source>
        <dbReference type="Proteomes" id="UP000622533"/>
    </source>
</evidence>
<dbReference type="EMBL" id="JADEXS010001030">
    <property type="protein sequence ID" value="MBE9027732.1"/>
    <property type="molecule type" value="Genomic_DNA"/>
</dbReference>
<keyword evidence="3" id="KW-1185">Reference proteome</keyword>
<dbReference type="SUPFAM" id="SSF52777">
    <property type="entry name" value="CoA-dependent acyltransferases"/>
    <property type="match status" value="1"/>
</dbReference>
<evidence type="ECO:0000313" key="2">
    <source>
        <dbReference type="EMBL" id="MBE9027732.1"/>
    </source>
</evidence>
<organism evidence="2 3">
    <name type="scientific">Desmonostoc muscorum LEGE 12446</name>
    <dbReference type="NCBI Taxonomy" id="1828758"/>
    <lineage>
        <taxon>Bacteria</taxon>
        <taxon>Bacillati</taxon>
        <taxon>Cyanobacteriota</taxon>
        <taxon>Cyanophyceae</taxon>
        <taxon>Nostocales</taxon>
        <taxon>Nostocaceae</taxon>
        <taxon>Desmonostoc</taxon>
    </lineage>
</organism>
<dbReference type="GO" id="GO:0003824">
    <property type="term" value="F:catalytic activity"/>
    <property type="evidence" value="ECO:0007669"/>
    <property type="project" value="InterPro"/>
</dbReference>
<reference evidence="2" key="1">
    <citation type="submission" date="2020-10" db="EMBL/GenBank/DDBJ databases">
        <authorList>
            <person name="Castelo-Branco R."/>
            <person name="Eusebio N."/>
            <person name="Adriana R."/>
            <person name="Vieira A."/>
            <person name="Brugerolle De Fraissinette N."/>
            <person name="Rezende De Castro R."/>
            <person name="Schneider M.P."/>
            <person name="Vasconcelos V."/>
            <person name="Leao P.N."/>
        </authorList>
    </citation>
    <scope>NUCLEOTIDE SEQUENCE</scope>
    <source>
        <strain evidence="2">LEGE 12446</strain>
    </source>
</reference>
<dbReference type="AlphaFoldDB" id="A0A8J6ZUI5"/>
<dbReference type="PANTHER" id="PTHR45398:SF1">
    <property type="entry name" value="ENZYME, PUTATIVE (JCVI)-RELATED"/>
    <property type="match status" value="1"/>
</dbReference>
<protein>
    <recommendedName>
        <fullName evidence="1">Condensation domain-containing protein</fullName>
    </recommendedName>
</protein>
<sequence>MKLELSKSNRQNIEDIYPLSPMQEGMLFESLYAPDSGVYFEQVICTFNGNLDVEAFEKAWQQVVEKHSIFRTGFVWESLSQPIQIVYRQVQVSIVTDDWRQLSPQDQQQQLKTFLDDQRHRFSTHTSAIDALTSAAIG</sequence>
<evidence type="ECO:0000259" key="1">
    <source>
        <dbReference type="Pfam" id="PF00668"/>
    </source>
</evidence>
<dbReference type="InterPro" id="IPR023213">
    <property type="entry name" value="CAT-like_dom_sf"/>
</dbReference>
<gene>
    <name evidence="2" type="ORF">IQ276_36520</name>
</gene>
<dbReference type="Pfam" id="PF00668">
    <property type="entry name" value="Condensation"/>
    <property type="match status" value="1"/>
</dbReference>